<reference evidence="2 3" key="1">
    <citation type="submission" date="2021-06" db="EMBL/GenBank/DDBJ databases">
        <authorList>
            <person name="Sun Q."/>
            <person name="Li D."/>
        </authorList>
    </citation>
    <scope>NUCLEOTIDE SEQUENCE [LARGE SCALE GENOMIC DNA]</scope>
    <source>
        <strain evidence="2 3">MSJ-4</strain>
    </source>
</reference>
<dbReference type="Proteomes" id="UP000736583">
    <property type="component" value="Unassembled WGS sequence"/>
</dbReference>
<gene>
    <name evidence="2" type="ORF">KQI89_13705</name>
</gene>
<feature type="transmembrane region" description="Helical" evidence="1">
    <location>
        <begin position="38"/>
        <end position="56"/>
    </location>
</feature>
<evidence type="ECO:0000256" key="1">
    <source>
        <dbReference type="SAM" id="Phobius"/>
    </source>
</evidence>
<dbReference type="RefSeq" id="WP_216457528.1">
    <property type="nucleotide sequence ID" value="NZ_JAHLQL010000005.1"/>
</dbReference>
<organism evidence="2 3">
    <name type="scientific">Clostridium simiarum</name>
    <dbReference type="NCBI Taxonomy" id="2841506"/>
    <lineage>
        <taxon>Bacteria</taxon>
        <taxon>Bacillati</taxon>
        <taxon>Bacillota</taxon>
        <taxon>Clostridia</taxon>
        <taxon>Eubacteriales</taxon>
        <taxon>Clostridiaceae</taxon>
        <taxon>Clostridium</taxon>
    </lineage>
</organism>
<sequence length="87" mass="10273">MKFKRLRNYGLWISIFAFIPLLLKGFNINILPQNYEEIVSSLLAILVMAGLISNPATENKWYLDDEINKEQDKIEKEQKDLEEEKKE</sequence>
<keyword evidence="1" id="KW-1133">Transmembrane helix</keyword>
<keyword evidence="3" id="KW-1185">Reference proteome</keyword>
<keyword evidence="1" id="KW-0812">Transmembrane</keyword>
<keyword evidence="1" id="KW-0472">Membrane</keyword>
<proteinExistence type="predicted"/>
<accession>A0ABS6F3E9</accession>
<comment type="caution">
    <text evidence="2">The sequence shown here is derived from an EMBL/GenBank/DDBJ whole genome shotgun (WGS) entry which is preliminary data.</text>
</comment>
<evidence type="ECO:0000313" key="3">
    <source>
        <dbReference type="Proteomes" id="UP000736583"/>
    </source>
</evidence>
<dbReference type="EMBL" id="JAHLQL010000005">
    <property type="protein sequence ID" value="MBU5592803.1"/>
    <property type="molecule type" value="Genomic_DNA"/>
</dbReference>
<evidence type="ECO:0000313" key="2">
    <source>
        <dbReference type="EMBL" id="MBU5592803.1"/>
    </source>
</evidence>
<protein>
    <submittedName>
        <fullName evidence="2">Holin</fullName>
    </submittedName>
</protein>
<name>A0ABS6F3E9_9CLOT</name>
<feature type="transmembrane region" description="Helical" evidence="1">
    <location>
        <begin position="9"/>
        <end position="26"/>
    </location>
</feature>